<gene>
    <name evidence="4" type="ORF">BB560_004024</name>
</gene>
<name>A0A2T9ZAF0_9FUNG</name>
<dbReference type="PANTHER" id="PTHR12045:SF3">
    <property type="entry name" value="INACTIVE ALLANTOICASE-RELATED"/>
    <property type="match status" value="1"/>
</dbReference>
<comment type="caution">
    <text evidence="4">The sequence shown here is derived from an EMBL/GenBank/DDBJ whole genome shotgun (WGS) entry which is preliminary data.</text>
</comment>
<feature type="region of interest" description="Disordered" evidence="2">
    <location>
        <begin position="506"/>
        <end position="565"/>
    </location>
</feature>
<evidence type="ECO:0000313" key="4">
    <source>
        <dbReference type="EMBL" id="PVV01554.1"/>
    </source>
</evidence>
<dbReference type="PANTHER" id="PTHR12045">
    <property type="entry name" value="ALLANTOICASE"/>
    <property type="match status" value="1"/>
</dbReference>
<dbReference type="Pfam" id="PF03561">
    <property type="entry name" value="Allantoicase"/>
    <property type="match status" value="2"/>
</dbReference>
<organism evidence="4 5">
    <name type="scientific">Smittium megazygosporum</name>
    <dbReference type="NCBI Taxonomy" id="133381"/>
    <lineage>
        <taxon>Eukaryota</taxon>
        <taxon>Fungi</taxon>
        <taxon>Fungi incertae sedis</taxon>
        <taxon>Zoopagomycota</taxon>
        <taxon>Kickxellomycotina</taxon>
        <taxon>Harpellomycetes</taxon>
        <taxon>Harpellales</taxon>
        <taxon>Legeriomycetaceae</taxon>
        <taxon>Smittium</taxon>
    </lineage>
</organism>
<feature type="compositionally biased region" description="Basic residues" evidence="2">
    <location>
        <begin position="547"/>
        <end position="559"/>
    </location>
</feature>
<evidence type="ECO:0000256" key="2">
    <source>
        <dbReference type="SAM" id="MobiDB-lite"/>
    </source>
</evidence>
<dbReference type="InterPro" id="IPR008979">
    <property type="entry name" value="Galactose-bd-like_sf"/>
</dbReference>
<dbReference type="OrthoDB" id="10266039at2759"/>
<sequence>MNALCGLTDFASKAVGGSVIKASNEKFGSSKNLIKAPYSQTIQTDNHDSKPNHNVLHNPESWVTRRHNQDHDWVIIKLGSICTIAGFGISTEGLTYDAASELSIEACFVPEEIQHKCGKDPEKLPFFWETLLPKVPIKPDTIAQLALWNETKAVYNFVKINIYPDGGLTRVNIYGSVAPLFESSSLVDLACVTNGGTVVYSSDSTIGKPENLILPGYSHFDSCHGWVTKRKHNASDQDYDHVIIKLGDAGYLKKATIESVGLDGVQPKTVVLHACKSENNNPDVPYPINWYKISDEINTSTKKTIKFDLNLPDELFTHVKMLIYPDGGISRLRIFGEYESSEQSSSDSNISTEPTPALNTENDDQDSAPADSTTLEETDLKVAVETESDSSDFIKVSNNDADSQDLTPTSPTSKSSKKTSSRKYSESFPPQDTQLEPVLFDDQTTTTTISITGIEVSVEPFENQPFQSRPIATPKRSLSKNPIILQSPPQIPISNGFSGTALHSRITTSKTTDMPNDSSPPRKRSTIQTDDAAIPSTQASDPTVARKSSKNRRSKKSKKSTAPES</sequence>
<feature type="compositionally biased region" description="Polar residues" evidence="2">
    <location>
        <begin position="506"/>
        <end position="519"/>
    </location>
</feature>
<evidence type="ECO:0000313" key="5">
    <source>
        <dbReference type="Proteomes" id="UP000245609"/>
    </source>
</evidence>
<comment type="similarity">
    <text evidence="1">Belongs to the allantoicase family.</text>
</comment>
<dbReference type="Gene3D" id="2.60.120.260">
    <property type="entry name" value="Galactose-binding domain-like"/>
    <property type="match status" value="2"/>
</dbReference>
<dbReference type="GO" id="GO:0004037">
    <property type="term" value="F:allantoicase activity"/>
    <property type="evidence" value="ECO:0007669"/>
    <property type="project" value="InterPro"/>
</dbReference>
<accession>A0A2T9ZAF0</accession>
<dbReference type="STRING" id="133381.A0A2T9ZAF0"/>
<feature type="compositionally biased region" description="Low complexity" evidence="2">
    <location>
        <begin position="340"/>
        <end position="353"/>
    </location>
</feature>
<dbReference type="Proteomes" id="UP000245609">
    <property type="component" value="Unassembled WGS sequence"/>
</dbReference>
<dbReference type="GO" id="GO:0000256">
    <property type="term" value="P:allantoin catabolic process"/>
    <property type="evidence" value="ECO:0007669"/>
    <property type="project" value="InterPro"/>
</dbReference>
<feature type="domain" description="Allantoicase" evidence="3">
    <location>
        <begin position="195"/>
        <end position="337"/>
    </location>
</feature>
<evidence type="ECO:0000259" key="3">
    <source>
        <dbReference type="Pfam" id="PF03561"/>
    </source>
</evidence>
<feature type="domain" description="Allantoicase" evidence="3">
    <location>
        <begin position="16"/>
        <end position="177"/>
    </location>
</feature>
<dbReference type="InterPro" id="IPR005164">
    <property type="entry name" value="Allantoicase"/>
</dbReference>
<feature type="compositionally biased region" description="Polar residues" evidence="2">
    <location>
        <begin position="396"/>
        <end position="406"/>
    </location>
</feature>
<dbReference type="SUPFAM" id="SSF49785">
    <property type="entry name" value="Galactose-binding domain-like"/>
    <property type="match status" value="2"/>
</dbReference>
<dbReference type="EMBL" id="MBFS01000992">
    <property type="protein sequence ID" value="PVV01554.1"/>
    <property type="molecule type" value="Genomic_DNA"/>
</dbReference>
<evidence type="ECO:0000256" key="1">
    <source>
        <dbReference type="ARBA" id="ARBA00009242"/>
    </source>
</evidence>
<reference evidence="4 5" key="1">
    <citation type="journal article" date="2018" name="MBio">
        <title>Comparative Genomics Reveals the Core Gene Toolbox for the Fungus-Insect Symbiosis.</title>
        <authorList>
            <person name="Wang Y."/>
            <person name="Stata M."/>
            <person name="Wang W."/>
            <person name="Stajich J.E."/>
            <person name="White M.M."/>
            <person name="Moncalvo J.M."/>
        </authorList>
    </citation>
    <scope>NUCLEOTIDE SEQUENCE [LARGE SCALE GENOMIC DNA]</scope>
    <source>
        <strain evidence="4 5">SC-DP-2</strain>
    </source>
</reference>
<proteinExistence type="inferred from homology"/>
<dbReference type="AlphaFoldDB" id="A0A2T9ZAF0"/>
<protein>
    <recommendedName>
        <fullName evidence="3">Allantoicase domain-containing protein</fullName>
    </recommendedName>
</protein>
<feature type="region of interest" description="Disordered" evidence="2">
    <location>
        <begin position="340"/>
        <end position="433"/>
    </location>
</feature>
<keyword evidence="5" id="KW-1185">Reference proteome</keyword>
<dbReference type="InterPro" id="IPR015908">
    <property type="entry name" value="Allantoicase_dom"/>
</dbReference>